<feature type="compositionally biased region" description="Gly residues" evidence="1">
    <location>
        <begin position="25"/>
        <end position="52"/>
    </location>
</feature>
<name>A0A9W6F5Z8_9CHLO</name>
<evidence type="ECO:0000313" key="2">
    <source>
        <dbReference type="EMBL" id="GLC57030.1"/>
    </source>
</evidence>
<proteinExistence type="predicted"/>
<feature type="compositionally biased region" description="Polar residues" evidence="1">
    <location>
        <begin position="114"/>
        <end position="130"/>
    </location>
</feature>
<dbReference type="AlphaFoldDB" id="A0A9W6F5Z8"/>
<evidence type="ECO:0000313" key="3">
    <source>
        <dbReference type="Proteomes" id="UP001165080"/>
    </source>
</evidence>
<dbReference type="Proteomes" id="UP001165080">
    <property type="component" value="Unassembled WGS sequence"/>
</dbReference>
<accession>A0A9W6F5Z8</accession>
<evidence type="ECO:0000256" key="1">
    <source>
        <dbReference type="SAM" id="MobiDB-lite"/>
    </source>
</evidence>
<gene>
    <name evidence="2" type="primary">PLESTMB000163</name>
    <name evidence="2" type="ORF">PLESTB_001175100</name>
</gene>
<dbReference type="EMBL" id="BRXU01000017">
    <property type="protein sequence ID" value="GLC57030.1"/>
    <property type="molecule type" value="Genomic_DNA"/>
</dbReference>
<keyword evidence="3" id="KW-1185">Reference proteome</keyword>
<feature type="region of interest" description="Disordered" evidence="1">
    <location>
        <begin position="114"/>
        <end position="162"/>
    </location>
</feature>
<organism evidence="2 3">
    <name type="scientific">Pleodorina starrii</name>
    <dbReference type="NCBI Taxonomy" id="330485"/>
    <lineage>
        <taxon>Eukaryota</taxon>
        <taxon>Viridiplantae</taxon>
        <taxon>Chlorophyta</taxon>
        <taxon>core chlorophytes</taxon>
        <taxon>Chlorophyceae</taxon>
        <taxon>CS clade</taxon>
        <taxon>Chlamydomonadales</taxon>
        <taxon>Volvocaceae</taxon>
        <taxon>Pleodorina</taxon>
    </lineage>
</organism>
<reference evidence="2 3" key="1">
    <citation type="journal article" date="2023" name="Commun. Biol.">
        <title>Reorganization of the ancestral sex-determining regions during the evolution of trioecy in Pleodorina starrii.</title>
        <authorList>
            <person name="Takahashi K."/>
            <person name="Suzuki S."/>
            <person name="Kawai-Toyooka H."/>
            <person name="Yamamoto K."/>
            <person name="Hamaji T."/>
            <person name="Ootsuki R."/>
            <person name="Yamaguchi H."/>
            <person name="Kawachi M."/>
            <person name="Higashiyama T."/>
            <person name="Nozaki H."/>
        </authorList>
    </citation>
    <scope>NUCLEOTIDE SEQUENCE [LARGE SCALE GENOMIC DNA]</scope>
    <source>
        <strain evidence="2 3">NIES-4479</strain>
    </source>
</reference>
<feature type="region of interest" description="Disordered" evidence="1">
    <location>
        <begin position="1"/>
        <end position="57"/>
    </location>
</feature>
<comment type="caution">
    <text evidence="2">The sequence shown here is derived from an EMBL/GenBank/DDBJ whole genome shotgun (WGS) entry which is preliminary data.</text>
</comment>
<sequence length="162" mass="17028">MLSIRCQAATIPVSPAESEVTRPNGGSGEDGGGGDNNNGGGGYSGDGAGRSGDGPPPSPYPLWLRAWLIACGAVYWLLLRPRLFGERAERKRLAEREAAEFQRYEDDWARLVSRYTSPGDSNQEGAQSAAPSRRADASGGSDGAAPGRLPNGPTGHGHHSRR</sequence>
<protein>
    <submittedName>
        <fullName evidence="2">Uncharacterized protein</fullName>
    </submittedName>
</protein>
<feature type="compositionally biased region" description="Low complexity" evidence="1">
    <location>
        <begin position="137"/>
        <end position="148"/>
    </location>
</feature>